<comment type="similarity">
    <text evidence="1 5">Belongs to the AlaDH/PNT family.</text>
</comment>
<dbReference type="InterPro" id="IPR007698">
    <property type="entry name" value="AlaDH/PNT_NAD(H)-bd"/>
</dbReference>
<dbReference type="Pfam" id="PF05222">
    <property type="entry name" value="AlaDh_PNT_N"/>
    <property type="match status" value="1"/>
</dbReference>
<gene>
    <name evidence="8" type="primary">ald</name>
    <name evidence="8" type="ORF">PFY00_15420</name>
</gene>
<dbReference type="PROSITE" id="PS00837">
    <property type="entry name" value="ALADH_PNT_2"/>
    <property type="match status" value="1"/>
</dbReference>
<protein>
    <recommendedName>
        <fullName evidence="2 5">Alanine dehydrogenase</fullName>
        <ecNumber evidence="2 5">1.4.1.1</ecNumber>
    </recommendedName>
</protein>
<evidence type="ECO:0000256" key="1">
    <source>
        <dbReference type="ARBA" id="ARBA00005689"/>
    </source>
</evidence>
<dbReference type="PANTHER" id="PTHR42795">
    <property type="entry name" value="ALANINE DEHYDROGENASE"/>
    <property type="match status" value="1"/>
</dbReference>
<evidence type="ECO:0000256" key="2">
    <source>
        <dbReference type="ARBA" id="ARBA00012897"/>
    </source>
</evidence>
<sequence length="374" mass="38757">MKIGCPTEIKPQEFRAGLTPNAAREAVAHGHEVTVQKGAGVGAGFADEDYTTAGARIADTAEEIFAQSDMIVKVKEPQAVERKMLREGQLLFTYLHLAPDPDQTNDLLASGCTAIAYETVTDERGGLPLLAPMSEVAGRLAPQVGAWTLQKANGGRGVLMGGVPGVGAAKVLVIGGGVVGTHAARIAAGMGADVTVLDRSLPRLRYLDDVFGGTFGTGYSSAGLLAEHLQQADMVIGAVLVPGAEAPKLVKRADFAMMKPGAALVDVAIDQGGCFETSRATTHADPVYEVDGIMHYCVANMPGAVARTSTIALGNATMPFMLALADKGWQRACAEDPHLLNGLNVHAGRLTYGAVGEALGLDFIAAGEVLRTAA</sequence>
<dbReference type="EC" id="1.4.1.1" evidence="2 5"/>
<dbReference type="Pfam" id="PF01262">
    <property type="entry name" value="AlaDh_PNT_C"/>
    <property type="match status" value="1"/>
</dbReference>
<accession>A0ABT4XVY0</accession>
<dbReference type="Gene3D" id="3.40.50.720">
    <property type="entry name" value="NAD(P)-binding Rossmann-like Domain"/>
    <property type="match status" value="2"/>
</dbReference>
<dbReference type="InterPro" id="IPR008141">
    <property type="entry name" value="Ala_DH"/>
</dbReference>
<keyword evidence="3 5" id="KW-0560">Oxidoreductase</keyword>
<proteinExistence type="inferred from homology"/>
<evidence type="ECO:0000256" key="3">
    <source>
        <dbReference type="ARBA" id="ARBA00023002"/>
    </source>
</evidence>
<evidence type="ECO:0000313" key="9">
    <source>
        <dbReference type="Proteomes" id="UP001210720"/>
    </source>
</evidence>
<comment type="catalytic activity">
    <reaction evidence="5">
        <text>L-alanine + NAD(+) + H2O = pyruvate + NH4(+) + NADH + H(+)</text>
        <dbReference type="Rhea" id="RHEA:18405"/>
        <dbReference type="ChEBI" id="CHEBI:15361"/>
        <dbReference type="ChEBI" id="CHEBI:15377"/>
        <dbReference type="ChEBI" id="CHEBI:15378"/>
        <dbReference type="ChEBI" id="CHEBI:28938"/>
        <dbReference type="ChEBI" id="CHEBI:57540"/>
        <dbReference type="ChEBI" id="CHEBI:57945"/>
        <dbReference type="ChEBI" id="CHEBI:57972"/>
        <dbReference type="EC" id="1.4.1.1"/>
    </reaction>
</comment>
<dbReference type="GO" id="GO:0000286">
    <property type="term" value="F:alanine dehydrogenase activity"/>
    <property type="evidence" value="ECO:0007669"/>
    <property type="project" value="UniProtKB-EC"/>
</dbReference>
<dbReference type="PIRSF" id="PIRSF000183">
    <property type="entry name" value="Alanine_dh"/>
    <property type="match status" value="1"/>
</dbReference>
<feature type="domain" description="Alanine dehydrogenase/pyridine nucleotide transhydrogenase N-terminal" evidence="7">
    <location>
        <begin position="4"/>
        <end position="137"/>
    </location>
</feature>
<dbReference type="EMBL" id="JAQIOY010000007">
    <property type="protein sequence ID" value="MDA7426124.1"/>
    <property type="molecule type" value="Genomic_DNA"/>
</dbReference>
<keyword evidence="9" id="KW-1185">Reference proteome</keyword>
<evidence type="ECO:0000313" key="8">
    <source>
        <dbReference type="EMBL" id="MDA7426124.1"/>
    </source>
</evidence>
<dbReference type="InterPro" id="IPR036291">
    <property type="entry name" value="NAD(P)-bd_dom_sf"/>
</dbReference>
<dbReference type="InterPro" id="IPR007886">
    <property type="entry name" value="AlaDH/PNT_N"/>
</dbReference>
<evidence type="ECO:0000259" key="6">
    <source>
        <dbReference type="SMART" id="SM01002"/>
    </source>
</evidence>
<dbReference type="SUPFAM" id="SSF52283">
    <property type="entry name" value="Formate/glycerate dehydrogenase catalytic domain-like"/>
    <property type="match status" value="1"/>
</dbReference>
<dbReference type="SUPFAM" id="SSF51735">
    <property type="entry name" value="NAD(P)-binding Rossmann-fold domains"/>
    <property type="match status" value="1"/>
</dbReference>
<dbReference type="RefSeq" id="WP_271433479.1">
    <property type="nucleotide sequence ID" value="NZ_JAQIOY010000007.1"/>
</dbReference>
<organism evidence="8 9">
    <name type="scientific">Thalassococcus lentus</name>
    <dbReference type="NCBI Taxonomy" id="1210524"/>
    <lineage>
        <taxon>Bacteria</taxon>
        <taxon>Pseudomonadati</taxon>
        <taxon>Pseudomonadota</taxon>
        <taxon>Alphaproteobacteria</taxon>
        <taxon>Rhodobacterales</taxon>
        <taxon>Roseobacteraceae</taxon>
        <taxon>Thalassococcus</taxon>
    </lineage>
</organism>
<reference evidence="8 9" key="1">
    <citation type="submission" date="2023-01" db="EMBL/GenBank/DDBJ databases">
        <title>Thalassococcus onchidii sp. nov., isolated from a marine invertebrate from the South China Sea.</title>
        <authorList>
            <person name="Xu S."/>
            <person name="Liu Z."/>
            <person name="Xu Y."/>
        </authorList>
    </citation>
    <scope>NUCLEOTIDE SEQUENCE [LARGE SCALE GENOMIC DNA]</scope>
    <source>
        <strain evidence="8 9">KCTC 32084</strain>
    </source>
</reference>
<dbReference type="Proteomes" id="UP001210720">
    <property type="component" value="Unassembled WGS sequence"/>
</dbReference>
<dbReference type="InterPro" id="IPR008143">
    <property type="entry name" value="Ala_DH/PNT_CS2"/>
</dbReference>
<dbReference type="CDD" id="cd05305">
    <property type="entry name" value="L-AlaDH"/>
    <property type="match status" value="1"/>
</dbReference>
<dbReference type="NCBIfam" id="TIGR00518">
    <property type="entry name" value="alaDH"/>
    <property type="match status" value="1"/>
</dbReference>
<evidence type="ECO:0000259" key="7">
    <source>
        <dbReference type="SMART" id="SM01003"/>
    </source>
</evidence>
<dbReference type="SMART" id="SM01003">
    <property type="entry name" value="AlaDh_PNT_N"/>
    <property type="match status" value="1"/>
</dbReference>
<feature type="domain" description="Alanine dehydrogenase/pyridine nucleotide transhydrogenase NAD(H)-binding" evidence="6">
    <location>
        <begin position="149"/>
        <end position="297"/>
    </location>
</feature>
<comment type="caution">
    <text evidence="8">The sequence shown here is derived from an EMBL/GenBank/DDBJ whole genome shotgun (WGS) entry which is preliminary data.</text>
</comment>
<keyword evidence="4 5" id="KW-0520">NAD</keyword>
<name>A0ABT4XVY0_9RHOB</name>
<evidence type="ECO:0000256" key="4">
    <source>
        <dbReference type="ARBA" id="ARBA00023027"/>
    </source>
</evidence>
<dbReference type="SMART" id="SM01002">
    <property type="entry name" value="AlaDh_PNT_C"/>
    <property type="match status" value="1"/>
</dbReference>
<dbReference type="PANTHER" id="PTHR42795:SF1">
    <property type="entry name" value="ALANINE DEHYDROGENASE"/>
    <property type="match status" value="1"/>
</dbReference>
<evidence type="ECO:0000256" key="5">
    <source>
        <dbReference type="PIRNR" id="PIRNR000183"/>
    </source>
</evidence>